<dbReference type="SUPFAM" id="SSF53474">
    <property type="entry name" value="alpha/beta-Hydrolases"/>
    <property type="match status" value="1"/>
</dbReference>
<dbReference type="PANTHER" id="PTHR11802">
    <property type="entry name" value="SERINE PROTEASE FAMILY S10 SERINE CARBOXYPEPTIDASE"/>
    <property type="match status" value="1"/>
</dbReference>
<evidence type="ECO:0000256" key="4">
    <source>
        <dbReference type="ARBA" id="ARBA00022801"/>
    </source>
</evidence>
<evidence type="ECO:0000313" key="7">
    <source>
        <dbReference type="EMBL" id="CEJ82367.1"/>
    </source>
</evidence>
<dbReference type="GO" id="GO:0004185">
    <property type="term" value="F:serine-type carboxypeptidase activity"/>
    <property type="evidence" value="ECO:0007669"/>
    <property type="project" value="InterPro"/>
</dbReference>
<accession>A0A0A1T7V5</accession>
<comment type="similarity">
    <text evidence="1">Belongs to the peptidase S10 family.</text>
</comment>
<organism evidence="7 8">
    <name type="scientific">[Torrubiella] hemipterigena</name>
    <dbReference type="NCBI Taxonomy" id="1531966"/>
    <lineage>
        <taxon>Eukaryota</taxon>
        <taxon>Fungi</taxon>
        <taxon>Dikarya</taxon>
        <taxon>Ascomycota</taxon>
        <taxon>Pezizomycotina</taxon>
        <taxon>Sordariomycetes</taxon>
        <taxon>Hypocreomycetidae</taxon>
        <taxon>Hypocreales</taxon>
        <taxon>Clavicipitaceae</taxon>
        <taxon>Clavicipitaceae incertae sedis</taxon>
        <taxon>'Torrubiella' clade</taxon>
    </lineage>
</organism>
<keyword evidence="5" id="KW-0325">Glycoprotein</keyword>
<dbReference type="PANTHER" id="PTHR11802:SF453">
    <property type="entry name" value="S1, PUTATIVE-RELATED"/>
    <property type="match status" value="1"/>
</dbReference>
<dbReference type="InterPro" id="IPR001563">
    <property type="entry name" value="Peptidase_S10"/>
</dbReference>
<dbReference type="Pfam" id="PF00450">
    <property type="entry name" value="Peptidase_S10"/>
    <property type="match status" value="2"/>
</dbReference>
<gene>
    <name evidence="7" type="ORF">VHEMI02437</name>
</gene>
<dbReference type="STRING" id="1531966.A0A0A1T7V5"/>
<dbReference type="AlphaFoldDB" id="A0A0A1T7V5"/>
<keyword evidence="2 7" id="KW-0121">Carboxypeptidase</keyword>
<evidence type="ECO:0000256" key="1">
    <source>
        <dbReference type="ARBA" id="ARBA00009431"/>
    </source>
</evidence>
<feature type="chain" id="PRO_5001989712" evidence="6">
    <location>
        <begin position="20"/>
        <end position="452"/>
    </location>
</feature>
<keyword evidence="3" id="KW-0645">Protease</keyword>
<keyword evidence="8" id="KW-1185">Reference proteome</keyword>
<dbReference type="Gene3D" id="3.40.50.1820">
    <property type="entry name" value="alpha/beta hydrolase"/>
    <property type="match status" value="1"/>
</dbReference>
<evidence type="ECO:0000256" key="6">
    <source>
        <dbReference type="SAM" id="SignalP"/>
    </source>
</evidence>
<dbReference type="MEROPS" id="S10.008"/>
<evidence type="ECO:0000256" key="2">
    <source>
        <dbReference type="ARBA" id="ARBA00022645"/>
    </source>
</evidence>
<keyword evidence="4" id="KW-0378">Hydrolase</keyword>
<dbReference type="OrthoDB" id="443318at2759"/>
<feature type="signal peptide" evidence="6">
    <location>
        <begin position="1"/>
        <end position="19"/>
    </location>
</feature>
<dbReference type="GO" id="GO:0006508">
    <property type="term" value="P:proteolysis"/>
    <property type="evidence" value="ECO:0007669"/>
    <property type="project" value="UniProtKB-KW"/>
</dbReference>
<evidence type="ECO:0000313" key="8">
    <source>
        <dbReference type="Proteomes" id="UP000039046"/>
    </source>
</evidence>
<reference evidence="7 8" key="1">
    <citation type="journal article" date="2015" name="Genome Announc.">
        <title>Draft Genome Sequence and Gene Annotation of the Entomopathogenic Fungus Verticillium hemipterigenum.</title>
        <authorList>
            <person name="Horn F."/>
            <person name="Habel A."/>
            <person name="Scharf D.H."/>
            <person name="Dworschak J."/>
            <person name="Brakhage A.A."/>
            <person name="Guthke R."/>
            <person name="Hertweck C."/>
            <person name="Linde J."/>
        </authorList>
    </citation>
    <scope>NUCLEOTIDE SEQUENCE [LARGE SCALE GENOMIC DNA]</scope>
</reference>
<dbReference type="GO" id="GO:0000324">
    <property type="term" value="C:fungal-type vacuole"/>
    <property type="evidence" value="ECO:0007669"/>
    <property type="project" value="TreeGrafter"/>
</dbReference>
<dbReference type="Proteomes" id="UP000039046">
    <property type="component" value="Unassembled WGS sequence"/>
</dbReference>
<evidence type="ECO:0000256" key="5">
    <source>
        <dbReference type="ARBA" id="ARBA00023180"/>
    </source>
</evidence>
<dbReference type="HOGENOM" id="CLU_008523_10_3_1"/>
<evidence type="ECO:0000256" key="3">
    <source>
        <dbReference type="ARBA" id="ARBA00022670"/>
    </source>
</evidence>
<dbReference type="EMBL" id="CDHN01000001">
    <property type="protein sequence ID" value="CEJ82367.1"/>
    <property type="molecule type" value="Genomic_DNA"/>
</dbReference>
<proteinExistence type="inferred from homology"/>
<dbReference type="InterPro" id="IPR029058">
    <property type="entry name" value="AB_hydrolase_fold"/>
</dbReference>
<dbReference type="PRINTS" id="PR00724">
    <property type="entry name" value="CRBOXYPTASEC"/>
</dbReference>
<keyword evidence="6" id="KW-0732">Signal</keyword>
<name>A0A0A1T7V5_9HYPO</name>
<sequence length="452" mass="49559">MRAETFFFTALHFVGLGSAAVAQGSKLRYVKNSSICETTKGVNQYSGYVDVSDNDHMFFWFFEARKNPKNAPLALWLNGGPGCSSLIGLFQENGPCTFNGGSSEPQLNPNSWTNVANMLYVDQPSGAGFSYGDDGVNSTATAAPAVWKLLQNFYTEFPDYKNRDFGLFTESFGGHYGPHFAFYFQQQNAAIDASKLKAEKINLVALGVNNGCSSYDAYADFAVDNGYRQILNKTQATTFHSYYESTCGSYVKKCTGLSGSDAACKSAESHCKSEVTNAIVGRQNFDVYDVRAADPDPFPPETYMKYLSRSDVMKAIGAQGSFAECGPRSLLSELQSVIKSGVNILIWAGDAVKYLQLPPLIHLLTPNALFIDWICNWVGNYRVITAIAGDKFKNTDLKPYKVNGKEYGQFKSVGNINWLRVHKAGHELSAYQPEAALTAFTSIISKKGLTSS</sequence>
<protein>
    <submittedName>
        <fullName evidence="7">Putative Carboxypeptidase S1</fullName>
    </submittedName>
</protein>